<sequence length="162" mass="17746">MKLRPMTTADEPAVLAINTASAAHLPNTLTPDRLDWLRLISAHSAVVEIDGQVAAFALTFTPGASHDRLDYQWFSETYGAKFLYVDRVVTAEPFRRKGAASMIYRALEKAARPFERLVCEINSNPPATAGLAFHAERGFTEVGKLSHADGRTTALMAKELGE</sequence>
<dbReference type="PIRSF" id="PIRSF028520">
    <property type="entry name" value="UCP028520"/>
    <property type="match status" value="1"/>
</dbReference>
<dbReference type="EC" id="2.3.1.-" evidence="4"/>
<keyword evidence="1 4" id="KW-0808">Transferase</keyword>
<dbReference type="InterPro" id="IPR050832">
    <property type="entry name" value="Bact_Acetyltransf"/>
</dbReference>
<name>A0ABV6QRJ7_9ACTN</name>
<dbReference type="InterPro" id="IPR016181">
    <property type="entry name" value="Acyl_CoA_acyltransferase"/>
</dbReference>
<comment type="caution">
    <text evidence="4">The sequence shown here is derived from an EMBL/GenBank/DDBJ whole genome shotgun (WGS) entry which is preliminary data.</text>
</comment>
<accession>A0ABV6QRJ7</accession>
<gene>
    <name evidence="4" type="ORF">ACFFGN_24445</name>
</gene>
<organism evidence="4 5">
    <name type="scientific">Kribbella deserti</name>
    <dbReference type="NCBI Taxonomy" id="1926257"/>
    <lineage>
        <taxon>Bacteria</taxon>
        <taxon>Bacillati</taxon>
        <taxon>Actinomycetota</taxon>
        <taxon>Actinomycetes</taxon>
        <taxon>Propionibacteriales</taxon>
        <taxon>Kribbellaceae</taxon>
        <taxon>Kribbella</taxon>
    </lineage>
</organism>
<proteinExistence type="predicted"/>
<keyword evidence="2 4" id="KW-0012">Acyltransferase</keyword>
<dbReference type="PROSITE" id="PS51186">
    <property type="entry name" value="GNAT"/>
    <property type="match status" value="1"/>
</dbReference>
<evidence type="ECO:0000313" key="4">
    <source>
        <dbReference type="EMBL" id="MFC0627248.1"/>
    </source>
</evidence>
<dbReference type="InterPro" id="IPR000182">
    <property type="entry name" value="GNAT_dom"/>
</dbReference>
<dbReference type="Gene3D" id="3.40.630.30">
    <property type="match status" value="1"/>
</dbReference>
<feature type="domain" description="N-acetyltransferase" evidence="3">
    <location>
        <begin position="1"/>
        <end position="161"/>
    </location>
</feature>
<dbReference type="RefSeq" id="WP_380051680.1">
    <property type="nucleotide sequence ID" value="NZ_JBHLTC010000030.1"/>
</dbReference>
<dbReference type="SUPFAM" id="SSF55729">
    <property type="entry name" value="Acyl-CoA N-acyltransferases (Nat)"/>
    <property type="match status" value="1"/>
</dbReference>
<dbReference type="GO" id="GO:0016746">
    <property type="term" value="F:acyltransferase activity"/>
    <property type="evidence" value="ECO:0007669"/>
    <property type="project" value="UniProtKB-KW"/>
</dbReference>
<dbReference type="InterPro" id="IPR016890">
    <property type="entry name" value="UCP028520"/>
</dbReference>
<keyword evidence="5" id="KW-1185">Reference proteome</keyword>
<dbReference type="PANTHER" id="PTHR43877">
    <property type="entry name" value="AMINOALKYLPHOSPHONATE N-ACETYLTRANSFERASE-RELATED-RELATED"/>
    <property type="match status" value="1"/>
</dbReference>
<dbReference type="Proteomes" id="UP001589890">
    <property type="component" value="Unassembled WGS sequence"/>
</dbReference>
<evidence type="ECO:0000256" key="1">
    <source>
        <dbReference type="ARBA" id="ARBA00022679"/>
    </source>
</evidence>
<protein>
    <submittedName>
        <fullName evidence="4">GNAT family N-acetyltransferase</fullName>
        <ecNumber evidence="4">2.3.1.-</ecNumber>
    </submittedName>
</protein>
<reference evidence="4 5" key="1">
    <citation type="submission" date="2024-09" db="EMBL/GenBank/DDBJ databases">
        <authorList>
            <person name="Sun Q."/>
            <person name="Mori K."/>
        </authorList>
    </citation>
    <scope>NUCLEOTIDE SEQUENCE [LARGE SCALE GENOMIC DNA]</scope>
    <source>
        <strain evidence="4 5">CGMCC 1.15906</strain>
    </source>
</reference>
<dbReference type="Pfam" id="PF00583">
    <property type="entry name" value="Acetyltransf_1"/>
    <property type="match status" value="1"/>
</dbReference>
<dbReference type="PANTHER" id="PTHR43877:SF2">
    <property type="entry name" value="AMINOALKYLPHOSPHONATE N-ACETYLTRANSFERASE-RELATED"/>
    <property type="match status" value="1"/>
</dbReference>
<dbReference type="EMBL" id="JBHLTC010000030">
    <property type="protein sequence ID" value="MFC0627248.1"/>
    <property type="molecule type" value="Genomic_DNA"/>
</dbReference>
<evidence type="ECO:0000256" key="2">
    <source>
        <dbReference type="ARBA" id="ARBA00023315"/>
    </source>
</evidence>
<evidence type="ECO:0000259" key="3">
    <source>
        <dbReference type="PROSITE" id="PS51186"/>
    </source>
</evidence>
<evidence type="ECO:0000313" key="5">
    <source>
        <dbReference type="Proteomes" id="UP001589890"/>
    </source>
</evidence>